<dbReference type="EMBL" id="JAFMYW010000002">
    <property type="protein sequence ID" value="MBO0948994.1"/>
    <property type="molecule type" value="Genomic_DNA"/>
</dbReference>
<comment type="caution">
    <text evidence="1">The sequence shown here is derived from an EMBL/GenBank/DDBJ whole genome shotgun (WGS) entry which is preliminary data.</text>
</comment>
<accession>A0ABS3JG68</accession>
<dbReference type="RefSeq" id="WP_207328932.1">
    <property type="nucleotide sequence ID" value="NZ_JAFMYW010000002.1"/>
</dbReference>
<sequence>MRSPSFYTANLRPATTIRVLSALLPNPLTDLLPFGVLGSARRVQWGIDSV</sequence>
<evidence type="ECO:0000313" key="1">
    <source>
        <dbReference type="EMBL" id="MBO0948994.1"/>
    </source>
</evidence>
<name>A0ABS3JG68_9BACT</name>
<keyword evidence="2" id="KW-1185">Reference proteome</keyword>
<evidence type="ECO:0000313" key="2">
    <source>
        <dbReference type="Proteomes" id="UP000664628"/>
    </source>
</evidence>
<protein>
    <submittedName>
        <fullName evidence="1">Uncharacterized protein</fullName>
    </submittedName>
</protein>
<reference evidence="1 2" key="1">
    <citation type="submission" date="2021-03" db="EMBL/GenBank/DDBJ databases">
        <title>Fibrella sp. HMF5405 genome sequencing and assembly.</title>
        <authorList>
            <person name="Kang H."/>
            <person name="Kim H."/>
            <person name="Bae S."/>
            <person name="Joh K."/>
        </authorList>
    </citation>
    <scope>NUCLEOTIDE SEQUENCE [LARGE SCALE GENOMIC DNA]</scope>
    <source>
        <strain evidence="1 2">HMF5405</strain>
    </source>
</reference>
<dbReference type="Proteomes" id="UP000664628">
    <property type="component" value="Unassembled WGS sequence"/>
</dbReference>
<organism evidence="1 2">
    <name type="scientific">Fibrella forsythiae</name>
    <dbReference type="NCBI Taxonomy" id="2817061"/>
    <lineage>
        <taxon>Bacteria</taxon>
        <taxon>Pseudomonadati</taxon>
        <taxon>Bacteroidota</taxon>
        <taxon>Cytophagia</taxon>
        <taxon>Cytophagales</taxon>
        <taxon>Spirosomataceae</taxon>
        <taxon>Fibrella</taxon>
    </lineage>
</organism>
<gene>
    <name evidence="1" type="ORF">J2I46_10400</name>
</gene>
<proteinExistence type="predicted"/>